<dbReference type="Proteomes" id="UP001153678">
    <property type="component" value="Unassembled WGS sequence"/>
</dbReference>
<keyword evidence="1" id="KW-0472">Membrane</keyword>
<dbReference type="AlphaFoldDB" id="A0A9W4X7I0"/>
<evidence type="ECO:0000313" key="3">
    <source>
        <dbReference type="Proteomes" id="UP001153678"/>
    </source>
</evidence>
<protein>
    <submittedName>
        <fullName evidence="2">1370_t:CDS:1</fullName>
    </submittedName>
</protein>
<keyword evidence="1" id="KW-1133">Transmembrane helix</keyword>
<proteinExistence type="predicted"/>
<gene>
    <name evidence="2" type="ORF">FWILDA_LOCUS15427</name>
</gene>
<name>A0A9W4X7I0_9GLOM</name>
<feature type="transmembrane region" description="Helical" evidence="1">
    <location>
        <begin position="66"/>
        <end position="86"/>
    </location>
</feature>
<comment type="caution">
    <text evidence="2">The sequence shown here is derived from an EMBL/GenBank/DDBJ whole genome shotgun (WGS) entry which is preliminary data.</text>
</comment>
<reference evidence="2" key="1">
    <citation type="submission" date="2022-08" db="EMBL/GenBank/DDBJ databases">
        <authorList>
            <person name="Kallberg Y."/>
            <person name="Tangrot J."/>
            <person name="Rosling A."/>
        </authorList>
    </citation>
    <scope>NUCLEOTIDE SEQUENCE</scope>
    <source>
        <strain evidence="2">Wild A</strain>
    </source>
</reference>
<keyword evidence="3" id="KW-1185">Reference proteome</keyword>
<dbReference type="EMBL" id="CAMKVN010008051">
    <property type="protein sequence ID" value="CAI2192141.1"/>
    <property type="molecule type" value="Genomic_DNA"/>
</dbReference>
<dbReference type="OrthoDB" id="2433042at2759"/>
<accession>A0A9W4X7I0</accession>
<evidence type="ECO:0000313" key="2">
    <source>
        <dbReference type="EMBL" id="CAI2192141.1"/>
    </source>
</evidence>
<sequence>MSDFYSDEKLRQKEFYEIICKLFSKDIQIKNEIGIGRCNPTTQAVAFYAKFYTQIKYQKILKGCNLPCFIIGLAGPWICILGAVYVEKPLIEPLTSFEPFIFTNDRIHLDKIA</sequence>
<organism evidence="2 3">
    <name type="scientific">Funneliformis geosporum</name>
    <dbReference type="NCBI Taxonomy" id="1117311"/>
    <lineage>
        <taxon>Eukaryota</taxon>
        <taxon>Fungi</taxon>
        <taxon>Fungi incertae sedis</taxon>
        <taxon>Mucoromycota</taxon>
        <taxon>Glomeromycotina</taxon>
        <taxon>Glomeromycetes</taxon>
        <taxon>Glomerales</taxon>
        <taxon>Glomeraceae</taxon>
        <taxon>Funneliformis</taxon>
    </lineage>
</organism>
<keyword evidence="1" id="KW-0812">Transmembrane</keyword>
<evidence type="ECO:0000256" key="1">
    <source>
        <dbReference type="SAM" id="Phobius"/>
    </source>
</evidence>